<dbReference type="AlphaFoldDB" id="A0A1Y5RVI6"/>
<gene>
    <name evidence="2" type="ORF">PSA7680_01135</name>
</gene>
<reference evidence="2 3" key="1">
    <citation type="submission" date="2017-03" db="EMBL/GenBank/DDBJ databases">
        <authorList>
            <person name="Afonso C.L."/>
            <person name="Miller P.J."/>
            <person name="Scott M.A."/>
            <person name="Spackman E."/>
            <person name="Goraichik I."/>
            <person name="Dimitrov K.M."/>
            <person name="Suarez D.L."/>
            <person name="Swayne D.E."/>
        </authorList>
    </citation>
    <scope>NUCLEOTIDE SEQUENCE [LARGE SCALE GENOMIC DNA]</scope>
    <source>
        <strain evidence="2 3">CECT 7680</strain>
    </source>
</reference>
<dbReference type="Pfam" id="PF10658">
    <property type="entry name" value="DUF2484"/>
    <property type="match status" value="1"/>
</dbReference>
<accession>A0A1Y5RVI6</accession>
<evidence type="ECO:0000313" key="2">
    <source>
        <dbReference type="EMBL" id="SLN26137.1"/>
    </source>
</evidence>
<sequence length="84" mass="9128">MSAALLAGCLWVLAAAGVAMLPMRHQFAPGVILLALAPVVIVWLARVHGVWIGVAGFAAFVSMFRRPLKYYGNRLWARVRGVPQ</sequence>
<evidence type="ECO:0000256" key="1">
    <source>
        <dbReference type="SAM" id="Phobius"/>
    </source>
</evidence>
<dbReference type="EMBL" id="FWFQ01000006">
    <property type="protein sequence ID" value="SLN26137.1"/>
    <property type="molecule type" value="Genomic_DNA"/>
</dbReference>
<keyword evidence="1" id="KW-0812">Transmembrane</keyword>
<dbReference type="OrthoDB" id="7869914at2"/>
<dbReference type="RefSeq" id="WP_085867693.1">
    <property type="nucleotide sequence ID" value="NZ_FWFQ01000006.1"/>
</dbReference>
<dbReference type="InterPro" id="IPR018919">
    <property type="entry name" value="DUF2484"/>
</dbReference>
<evidence type="ECO:0000313" key="3">
    <source>
        <dbReference type="Proteomes" id="UP000193409"/>
    </source>
</evidence>
<organism evidence="2 3">
    <name type="scientific">Pseudoruegeria aquimaris</name>
    <dbReference type="NCBI Taxonomy" id="393663"/>
    <lineage>
        <taxon>Bacteria</taxon>
        <taxon>Pseudomonadati</taxon>
        <taxon>Pseudomonadota</taxon>
        <taxon>Alphaproteobacteria</taxon>
        <taxon>Rhodobacterales</taxon>
        <taxon>Roseobacteraceae</taxon>
        <taxon>Pseudoruegeria</taxon>
    </lineage>
</organism>
<dbReference type="Proteomes" id="UP000193409">
    <property type="component" value="Unassembled WGS sequence"/>
</dbReference>
<keyword evidence="1" id="KW-0472">Membrane</keyword>
<keyword evidence="3" id="KW-1185">Reference proteome</keyword>
<feature type="transmembrane region" description="Helical" evidence="1">
    <location>
        <begin position="31"/>
        <end position="64"/>
    </location>
</feature>
<protein>
    <recommendedName>
        <fullName evidence="4">UDP-N-acetylmuramate--alanine ligase</fullName>
    </recommendedName>
</protein>
<keyword evidence="1" id="KW-1133">Transmembrane helix</keyword>
<name>A0A1Y5RVI6_9RHOB</name>
<proteinExistence type="predicted"/>
<evidence type="ECO:0008006" key="4">
    <source>
        <dbReference type="Google" id="ProtNLM"/>
    </source>
</evidence>